<organism evidence="2 3">
    <name type="scientific">Clostridium manihotivorum</name>
    <dbReference type="NCBI Taxonomy" id="2320868"/>
    <lineage>
        <taxon>Bacteria</taxon>
        <taxon>Bacillati</taxon>
        <taxon>Bacillota</taxon>
        <taxon>Clostridia</taxon>
        <taxon>Eubacteriales</taxon>
        <taxon>Clostridiaceae</taxon>
        <taxon>Clostridium</taxon>
    </lineage>
</organism>
<feature type="transmembrane region" description="Helical" evidence="1">
    <location>
        <begin position="29"/>
        <end position="49"/>
    </location>
</feature>
<protein>
    <recommendedName>
        <fullName evidence="4">DUF1189 domain-containing protein</fullName>
    </recommendedName>
</protein>
<evidence type="ECO:0000313" key="3">
    <source>
        <dbReference type="Proteomes" id="UP000286268"/>
    </source>
</evidence>
<keyword evidence="1" id="KW-0472">Membrane</keyword>
<evidence type="ECO:0000313" key="2">
    <source>
        <dbReference type="EMBL" id="QAA30679.1"/>
    </source>
</evidence>
<name>A0A3R5QRK1_9CLOT</name>
<feature type="transmembrane region" description="Helical" evidence="1">
    <location>
        <begin position="157"/>
        <end position="185"/>
    </location>
</feature>
<proteinExistence type="predicted"/>
<dbReference type="KEGG" id="cmah:C1I91_02790"/>
<feature type="transmembrane region" description="Helical" evidence="1">
    <location>
        <begin position="197"/>
        <end position="217"/>
    </location>
</feature>
<dbReference type="Proteomes" id="UP000286268">
    <property type="component" value="Chromosome"/>
</dbReference>
<gene>
    <name evidence="2" type="ORF">C1I91_02790</name>
</gene>
<feature type="transmembrane region" description="Helical" evidence="1">
    <location>
        <begin position="223"/>
        <end position="241"/>
    </location>
</feature>
<dbReference type="RefSeq" id="WP_128211129.1">
    <property type="nucleotide sequence ID" value="NZ_CP025746.1"/>
</dbReference>
<dbReference type="AlphaFoldDB" id="A0A3R5QRK1"/>
<evidence type="ECO:0000256" key="1">
    <source>
        <dbReference type="SAM" id="Phobius"/>
    </source>
</evidence>
<dbReference type="Pfam" id="PF06691">
    <property type="entry name" value="DUF1189"/>
    <property type="match status" value="1"/>
</dbReference>
<dbReference type="OrthoDB" id="2970056at2"/>
<evidence type="ECO:0008006" key="4">
    <source>
        <dbReference type="Google" id="ProtNLM"/>
    </source>
</evidence>
<keyword evidence="1" id="KW-0812">Transmembrane</keyword>
<keyword evidence="3" id="KW-1185">Reference proteome</keyword>
<reference evidence="2 3" key="1">
    <citation type="submission" date="2018-01" db="EMBL/GenBank/DDBJ databases">
        <title>Genome Sequencing and Assembly of Anaerobacter polyendosporus strain CT4.</title>
        <authorList>
            <person name="Tachaapaikoon C."/>
            <person name="Sutheeworapong S."/>
            <person name="Jenjaroenpun P."/>
            <person name="Wongsurawat T."/>
            <person name="Nookeaw I."/>
            <person name="Cheawchanlertfa P."/>
            <person name="Kosugi A."/>
            <person name="Cheevadhanarak S."/>
            <person name="Ratanakhanokchai K."/>
        </authorList>
    </citation>
    <scope>NUCLEOTIDE SEQUENCE [LARGE SCALE GENOMIC DNA]</scope>
    <source>
        <strain evidence="2 3">CT4</strain>
    </source>
</reference>
<dbReference type="InterPro" id="IPR009574">
    <property type="entry name" value="DUF1189"/>
</dbReference>
<keyword evidence="1" id="KW-1133">Transmembrane helix</keyword>
<accession>A0A3R5QRK1</accession>
<sequence>MNIFKGFIKSFYDFKSYAVFKKQSGGKSFLYSLLLAIVFSIVAFGPITYKVNSTMKDLASEYNEKVPDFQIKGGQLQIPDNKGAEIVSDKSTFVLDNTSDVNVLADKYKNAVIFGRDSLVLRSEGTTALNQKYSLLNLEVGKAEIGNFLNMHATLAALLFGFSTITFIIGLYIRALLVALLGTIFKGETTFGQRYKLSLYATTPSVVLSAIFAVAGLNFRGTTILPFVLGLVYLYLGIQGINKAE</sequence>
<dbReference type="EMBL" id="CP025746">
    <property type="protein sequence ID" value="QAA30679.1"/>
    <property type="molecule type" value="Genomic_DNA"/>
</dbReference>